<reference evidence="2" key="1">
    <citation type="submission" date="2020-10" db="EMBL/GenBank/DDBJ databases">
        <title>High-Quality Genome Resource of Clonostachys rosea strain S41 by Oxford Nanopore Long-Read Sequencing.</title>
        <authorList>
            <person name="Wang H."/>
        </authorList>
    </citation>
    <scope>NUCLEOTIDE SEQUENCE</scope>
    <source>
        <strain evidence="2">S41</strain>
    </source>
</reference>
<evidence type="ECO:0000313" key="2">
    <source>
        <dbReference type="EMBL" id="KAF9752520.1"/>
    </source>
</evidence>
<proteinExistence type="predicted"/>
<feature type="transmembrane region" description="Helical" evidence="1">
    <location>
        <begin position="136"/>
        <end position="161"/>
    </location>
</feature>
<dbReference type="EMBL" id="JADCTT010000005">
    <property type="protein sequence ID" value="KAF9752520.1"/>
    <property type="molecule type" value="Genomic_DNA"/>
</dbReference>
<feature type="transmembrane region" description="Helical" evidence="1">
    <location>
        <begin position="45"/>
        <end position="67"/>
    </location>
</feature>
<dbReference type="AlphaFoldDB" id="A0A8H7NB52"/>
<name>A0A8H7NB52_BIOOC</name>
<dbReference type="PROSITE" id="PS51257">
    <property type="entry name" value="PROKAR_LIPOPROTEIN"/>
    <property type="match status" value="1"/>
</dbReference>
<gene>
    <name evidence="2" type="ORF">IM811_014314</name>
</gene>
<keyword evidence="1" id="KW-0812">Transmembrane</keyword>
<keyword evidence="1" id="KW-1133">Transmembrane helix</keyword>
<organism evidence="2 3">
    <name type="scientific">Bionectria ochroleuca</name>
    <name type="common">Gliocladium roseum</name>
    <dbReference type="NCBI Taxonomy" id="29856"/>
    <lineage>
        <taxon>Eukaryota</taxon>
        <taxon>Fungi</taxon>
        <taxon>Dikarya</taxon>
        <taxon>Ascomycota</taxon>
        <taxon>Pezizomycotina</taxon>
        <taxon>Sordariomycetes</taxon>
        <taxon>Hypocreomycetidae</taxon>
        <taxon>Hypocreales</taxon>
        <taxon>Bionectriaceae</taxon>
        <taxon>Clonostachys</taxon>
    </lineage>
</organism>
<sequence length="400" mass="43451">MDRDSSVLTGREVLIGVTGLASVVVFGCAIRLSHRHGDAARHSFLYLRIGLCSFFVSRLFDLAAFIVSNSGGSSSSDMSTISLSAIRAIIGLTAVHLLLTQLTDVLILLLLSHLCIGILVANLSELTPTERVLRRSIPIVGIVLALLTAANVGATISYYTISPSSPVFGVNMAYQVCICTASLLVGSWAITVKLRTRGVAELNQASVFLLVCCFLFVVCTTYSLLISANPGNGSRLIFLSLIDVIFSTWPGFIILCLVFAISTKKAPNGLWTRVEPEPSIQTEVTNSHDVGPQTGKTWEVQNAQMQQQHPYHAAQELEQPPPLAPQEMYATFPELDSPQSPYPVAELPTSPILLPNTIAGTGRDVQREREEEQNVAMTQRGHNPIACNIKLALRRGMDYF</sequence>
<dbReference type="Proteomes" id="UP000616885">
    <property type="component" value="Unassembled WGS sequence"/>
</dbReference>
<evidence type="ECO:0000256" key="1">
    <source>
        <dbReference type="SAM" id="Phobius"/>
    </source>
</evidence>
<feature type="transmembrane region" description="Helical" evidence="1">
    <location>
        <begin position="12"/>
        <end position="33"/>
    </location>
</feature>
<feature type="transmembrane region" description="Helical" evidence="1">
    <location>
        <begin position="105"/>
        <end position="124"/>
    </location>
</feature>
<accession>A0A8H7NB52</accession>
<feature type="transmembrane region" description="Helical" evidence="1">
    <location>
        <begin position="173"/>
        <end position="194"/>
    </location>
</feature>
<keyword evidence="1" id="KW-0472">Membrane</keyword>
<evidence type="ECO:0000313" key="3">
    <source>
        <dbReference type="Proteomes" id="UP000616885"/>
    </source>
</evidence>
<comment type="caution">
    <text evidence="2">The sequence shown here is derived from an EMBL/GenBank/DDBJ whole genome shotgun (WGS) entry which is preliminary data.</text>
</comment>
<protein>
    <submittedName>
        <fullName evidence="2">Uncharacterized protein</fullName>
    </submittedName>
</protein>
<feature type="transmembrane region" description="Helical" evidence="1">
    <location>
        <begin position="237"/>
        <end position="261"/>
    </location>
</feature>
<feature type="transmembrane region" description="Helical" evidence="1">
    <location>
        <begin position="206"/>
        <end position="225"/>
    </location>
</feature>